<dbReference type="EMBL" id="JACEUX010000001">
    <property type="protein sequence ID" value="MBA5245603.1"/>
    <property type="molecule type" value="Genomic_DNA"/>
</dbReference>
<dbReference type="Proteomes" id="UP000539710">
    <property type="component" value="Unassembled WGS sequence"/>
</dbReference>
<evidence type="ECO:0000313" key="4">
    <source>
        <dbReference type="EMBL" id="QMS98987.1"/>
    </source>
</evidence>
<dbReference type="Proteomes" id="UP000515349">
    <property type="component" value="Chromosome"/>
</dbReference>
<dbReference type="EMBL" id="CP059472">
    <property type="protein sequence ID" value="QMS98987.1"/>
    <property type="molecule type" value="Genomic_DNA"/>
</dbReference>
<dbReference type="AlphaFoldDB" id="A0A7D7QUG5"/>
<reference evidence="4" key="1">
    <citation type="submission" date="2020-07" db="EMBL/GenBank/DDBJ databases">
        <title>Chryseobacterium sp. CX-624.</title>
        <authorList>
            <person name="Yang C."/>
        </authorList>
    </citation>
    <scope>NUCLEOTIDE SEQUENCE</scope>
    <source>
        <strain evidence="4">CX-624</strain>
    </source>
</reference>
<proteinExistence type="predicted"/>
<reference evidence="3" key="4">
    <citation type="submission" date="2020-07" db="EMBL/GenBank/DDBJ databases">
        <authorList>
            <person name="Yang C."/>
        </authorList>
    </citation>
    <scope>NUCLEOTIDE SEQUENCE</scope>
    <source>
        <strain evidence="3">Cx-624</strain>
    </source>
</reference>
<evidence type="ECO:0000256" key="1">
    <source>
        <dbReference type="SAM" id="Coils"/>
    </source>
</evidence>
<evidence type="ECO:0000256" key="2">
    <source>
        <dbReference type="SAM" id="Phobius"/>
    </source>
</evidence>
<accession>A0A7D7QUG5</accession>
<name>A0A7D7QUG5_9FLAO</name>
<keyword evidence="2" id="KW-0472">Membrane</keyword>
<feature type="coiled-coil region" evidence="1">
    <location>
        <begin position="276"/>
        <end position="350"/>
    </location>
</feature>
<keyword evidence="1" id="KW-0175">Coiled coil</keyword>
<dbReference type="RefSeq" id="WP_181885730.1">
    <property type="nucleotide sequence ID" value="NZ_CP059472.1"/>
</dbReference>
<protein>
    <submittedName>
        <fullName evidence="4">Uncharacterized protein</fullName>
    </submittedName>
</protein>
<gene>
    <name evidence="4" type="ORF">H1R16_02970</name>
    <name evidence="3" type="ORF">H2507_00305</name>
</gene>
<dbReference type="KEGG" id="cbau:H1R16_02970"/>
<keyword evidence="6" id="KW-1185">Reference proteome</keyword>
<reference evidence="5" key="2">
    <citation type="submission" date="2020-07" db="EMBL/GenBank/DDBJ databases">
        <title>Chryseobacterium sp.cx-624.</title>
        <authorList>
            <person name="Yang C."/>
        </authorList>
    </citation>
    <scope>NUCLEOTIDE SEQUENCE [LARGE SCALE GENOMIC DNA]</scope>
    <source>
        <strain evidence="5">cx-624</strain>
    </source>
</reference>
<evidence type="ECO:0000313" key="6">
    <source>
        <dbReference type="Proteomes" id="UP000539710"/>
    </source>
</evidence>
<feature type="transmembrane region" description="Helical" evidence="2">
    <location>
        <begin position="165"/>
        <end position="183"/>
    </location>
</feature>
<organism evidence="4 5">
    <name type="scientific">Marnyiella aurantia</name>
    <dbReference type="NCBI Taxonomy" id="2758037"/>
    <lineage>
        <taxon>Bacteria</taxon>
        <taxon>Pseudomonadati</taxon>
        <taxon>Bacteroidota</taxon>
        <taxon>Flavobacteriia</taxon>
        <taxon>Flavobacteriales</taxon>
        <taxon>Weeksellaceae</taxon>
        <taxon>Marnyiella</taxon>
    </lineage>
</organism>
<keyword evidence="2" id="KW-1133">Transmembrane helix</keyword>
<evidence type="ECO:0000313" key="3">
    <source>
        <dbReference type="EMBL" id="MBA5245603.1"/>
    </source>
</evidence>
<evidence type="ECO:0000313" key="5">
    <source>
        <dbReference type="Proteomes" id="UP000515349"/>
    </source>
</evidence>
<sequence>MKYIENLLQEMTVAQKTPLQKILGLKDTNSEEILKKLSKILLPAKGLWQDPINYRSFMEKIAVKNNLSFIAHKNIPELEKNLYLNLFKTEYQKLSDVEKEQMAVEMEKAGLDRNQIATLGGISALGAAQLSGFGIYILASSTVGAISSVLGITLPFAVYTGMSSAISFVIGPLGFLVMGVMLYRSFRHVKSWEEAEEIFRASWKEMVNLAKGDYDRATLAFKYIAASRIVLEKTFNEESAEVKHHIELEIKQIASIQEEITRKTDAINEIHKSVGIQKTNARNLEYEIRRKEQELQLVNNKLASLHGQISNVEREKNNLRDKTTLKQNEIQSYNEKIKQIKNKTDKINTL</sequence>
<reference evidence="6" key="3">
    <citation type="submission" date="2020-07" db="EMBL/GenBank/DDBJ databases">
        <title>Flavobacterium sp. xlx-214.</title>
        <authorList>
            <person name="Yang C."/>
        </authorList>
    </citation>
    <scope>NUCLEOTIDE SEQUENCE [LARGE SCALE GENOMIC DNA]</scope>
    <source>
        <strain evidence="6">CX-624</strain>
    </source>
</reference>
<keyword evidence="2" id="KW-0812">Transmembrane</keyword>